<gene>
    <name evidence="2" type="ORF">MAE02_00860</name>
</gene>
<comment type="caution">
    <text evidence="2">The sequence shown here is derived from an EMBL/GenBank/DDBJ whole genome shotgun (WGS) entry which is preliminary data.</text>
</comment>
<proteinExistence type="predicted"/>
<reference evidence="2 3" key="1">
    <citation type="submission" date="2019-07" db="EMBL/GenBank/DDBJ databases">
        <title>Whole genome shotgun sequence of Microvirga aerophila NBRC 106136.</title>
        <authorList>
            <person name="Hosoyama A."/>
            <person name="Uohara A."/>
            <person name="Ohji S."/>
            <person name="Ichikawa N."/>
        </authorList>
    </citation>
    <scope>NUCLEOTIDE SEQUENCE [LARGE SCALE GENOMIC DNA]</scope>
    <source>
        <strain evidence="2 3">NBRC 106136</strain>
    </source>
</reference>
<dbReference type="AlphaFoldDB" id="A0A512BK97"/>
<dbReference type="InterPro" id="IPR005175">
    <property type="entry name" value="PPC_dom"/>
</dbReference>
<accession>A0A512BK97</accession>
<protein>
    <submittedName>
        <fullName evidence="2">DUF296 domain-containing protein</fullName>
    </submittedName>
</protein>
<dbReference type="Gene3D" id="3.30.1330.80">
    <property type="entry name" value="Hypothetical protein, similar to alpha- acetolactate decarboxylase, domain 2"/>
    <property type="match status" value="2"/>
</dbReference>
<name>A0A512BK97_9HYPH</name>
<dbReference type="Proteomes" id="UP000321085">
    <property type="component" value="Unassembled WGS sequence"/>
</dbReference>
<dbReference type="EMBL" id="BJYU01000001">
    <property type="protein sequence ID" value="GEO12390.1"/>
    <property type="molecule type" value="Genomic_DNA"/>
</dbReference>
<dbReference type="OrthoDB" id="8720942at2"/>
<evidence type="ECO:0000259" key="1">
    <source>
        <dbReference type="PROSITE" id="PS51742"/>
    </source>
</evidence>
<organism evidence="2 3">
    <name type="scientific">Microvirga aerophila</name>
    <dbReference type="NCBI Taxonomy" id="670291"/>
    <lineage>
        <taxon>Bacteria</taxon>
        <taxon>Pseudomonadati</taxon>
        <taxon>Pseudomonadota</taxon>
        <taxon>Alphaproteobacteria</taxon>
        <taxon>Hyphomicrobiales</taxon>
        <taxon>Methylobacteriaceae</taxon>
        <taxon>Microvirga</taxon>
    </lineage>
</organism>
<evidence type="ECO:0000313" key="3">
    <source>
        <dbReference type="Proteomes" id="UP000321085"/>
    </source>
</evidence>
<keyword evidence="3" id="KW-1185">Reference proteome</keyword>
<evidence type="ECO:0000313" key="2">
    <source>
        <dbReference type="EMBL" id="GEO12390.1"/>
    </source>
</evidence>
<dbReference type="SUPFAM" id="SSF117856">
    <property type="entry name" value="AF0104/ALDC/Ptd012-like"/>
    <property type="match status" value="2"/>
</dbReference>
<dbReference type="Pfam" id="PF03479">
    <property type="entry name" value="PCC"/>
    <property type="match status" value="1"/>
</dbReference>
<dbReference type="PROSITE" id="PS51742">
    <property type="entry name" value="PPC"/>
    <property type="match status" value="2"/>
</dbReference>
<feature type="domain" description="PPC" evidence="1">
    <location>
        <begin position="178"/>
        <end position="296"/>
    </location>
</feature>
<sequence>MVEGYIMRKILHPGPVAPERVAAVSGSPVRLRFTLEPGCAVDEAITKGFEEAGCMGGFVFLQGGRFEPFKYVIPAASPDALHAAWYSATFEPEGAVEIVRAGAIVGFRDGKRFIHCHGIWDTAEGPRMGHMLARDTKIVDPIEVTGIGMKDAAFQAIPDAETNFTLFEPVTAPGGQAGAGGQRTLIAKVRPNEDVSVAIESICSMHGIQAANVFGIGSLNEVHFVGGSFVKSYATEVLIRRGTVARVDGQPRARLEIDVVDMDGRIFSGEILRGDNPVCVTFELVIEAIEQDAGPA</sequence>
<feature type="domain" description="PPC" evidence="1">
    <location>
        <begin position="25"/>
        <end position="170"/>
    </location>
</feature>